<name>A0A8H4YPT9_9HYPO</name>
<evidence type="ECO:0008006" key="9">
    <source>
        <dbReference type="Google" id="ProtNLM"/>
    </source>
</evidence>
<keyword evidence="8" id="KW-1185">Reference proteome</keyword>
<dbReference type="SMART" id="SM00320">
    <property type="entry name" value="WD40"/>
    <property type="match status" value="2"/>
</dbReference>
<dbReference type="PANTHER" id="PTHR10039">
    <property type="entry name" value="AMELOGENIN"/>
    <property type="match status" value="1"/>
</dbReference>
<accession>A0A8H4YPT9</accession>
<feature type="region of interest" description="Disordered" evidence="4">
    <location>
        <begin position="1"/>
        <end position="49"/>
    </location>
</feature>
<sequence>MGGRHRFEKFKKYSNGKEAKEEPSAASSPVGNSRPPKDPETITDPEPPLVDSKLALVILVSELKKDNPNDDSVSLGSSHEERWRQMQRLVQIGLSKTEKEAKIYEKVDDGLELFGTVRALVEPAVSAVPQAAIPRATAFLKSVVNIDYWSGKLKDIEAGENKSEKHSQQYNTTESRERLQTLIIGVKSIEKAIDRQTEQQKKLNKDERNRLCLRALYTTNPIYDKERIEEEKSGLLSHCHSWIFLTEGFQTWQQDPDCRLLWIRGDPGKGKAMLLCGIIDRLDETTPGLISCFFCQATGNHQNSATAVLRGIIWSLAHQHPALVSYVRSEFDSAGEQAFNGPNNWEILSSILRRMISGSSNRVPEGTTMVIDALDECTKDNKKLIDVIVDICADKKSQVRRIISSHNWVEFQDAFIKKTVASQRVIVSLEDNEQVKESISKAIDAFIKYKVEELERIKETKLEAEVHDILAGKSSSTFFWVALAFAALVHRPLSLAELSSSVQSIYQHSNRPDALKKQVLRYKGFLVVMGDVVSFMHQSAKDFLLEDQLAKEFIWDVKKEEQLSESILRGHHTILIAMLEKMRKTLKYDLLKDLARGTKYHELISVLRDINRFALYFKGAIEQFPLQTYVSGLFFSPRTSLARQAFKQHTFGTSWVRVPVSEDWSACVQTLEGHTSTESNMAFSGNGQWLASTSQDYTIRIWDVATGVCLQTITSPHVEHLKTARSNFGIPSQRNSSNTQTVDTRGTVIIGLAFSPDGELIASCSSEPKVQIRNAKTGDCIYSITVEQRLPIGPEIRFSFSSDSRRILLGSEQPGIRDIAGCKWTEYPDIYPERLLTSAFHSDRTWVGHVFGEHGHSIWRFSETNSHRVVDLLRDDGYALPPSGQYPAGRPLPTSQRPSAISNDGTQVATCTEYPFRLAIADTTTGVVAFASPRYATAPVVVSAMAMA</sequence>
<feature type="repeat" description="WD" evidence="3">
    <location>
        <begin position="671"/>
        <end position="712"/>
    </location>
</feature>
<protein>
    <recommendedName>
        <fullName evidence="9">Vegetative incompatibility protein HET-E-1</fullName>
    </recommendedName>
</protein>
<dbReference type="InterPro" id="IPR019775">
    <property type="entry name" value="WD40_repeat_CS"/>
</dbReference>
<reference evidence="7 8" key="1">
    <citation type="journal article" date="2020" name="BMC Genomics">
        <title>Correction to: Identification and distribution of gene clusters required for synthesis of sphingolipid metabolism inhibitors in diverse species of the filamentous fungus Fusarium.</title>
        <authorList>
            <person name="Kim H.S."/>
            <person name="Lohmar J.M."/>
            <person name="Busman M."/>
            <person name="Brown D.W."/>
            <person name="Naumann T.A."/>
            <person name="Divon H.H."/>
            <person name="Lysoe E."/>
            <person name="Uhlig S."/>
            <person name="Proctor R.H."/>
        </authorList>
    </citation>
    <scope>NUCLEOTIDE SEQUENCE [LARGE SCALE GENOMIC DNA]</scope>
    <source>
        <strain evidence="7 8">NRRL 25214</strain>
    </source>
</reference>
<evidence type="ECO:0000313" key="8">
    <source>
        <dbReference type="Proteomes" id="UP000573603"/>
    </source>
</evidence>
<evidence type="ECO:0000256" key="3">
    <source>
        <dbReference type="PROSITE-ProRule" id="PRU00221"/>
    </source>
</evidence>
<dbReference type="InterPro" id="IPR027417">
    <property type="entry name" value="P-loop_NTPase"/>
</dbReference>
<dbReference type="EMBL" id="JABEVY010000457">
    <property type="protein sequence ID" value="KAF5232109.1"/>
    <property type="molecule type" value="Genomic_DNA"/>
</dbReference>
<evidence type="ECO:0000313" key="7">
    <source>
        <dbReference type="EMBL" id="KAF5232109.1"/>
    </source>
</evidence>
<dbReference type="PROSITE" id="PS50294">
    <property type="entry name" value="WD_REPEATS_REGION"/>
    <property type="match status" value="1"/>
</dbReference>
<dbReference type="Pfam" id="PF17100">
    <property type="entry name" value="NACHT_N"/>
    <property type="match status" value="1"/>
</dbReference>
<dbReference type="PROSITE" id="PS50082">
    <property type="entry name" value="WD_REPEATS_2"/>
    <property type="match status" value="1"/>
</dbReference>
<feature type="domain" description="NWD NACHT-NTPase N-terminal" evidence="5">
    <location>
        <begin position="63"/>
        <end position="134"/>
    </location>
</feature>
<keyword evidence="1 3" id="KW-0853">WD repeat</keyword>
<evidence type="ECO:0000259" key="5">
    <source>
        <dbReference type="Pfam" id="PF17100"/>
    </source>
</evidence>
<dbReference type="InterPro" id="IPR001680">
    <property type="entry name" value="WD40_rpt"/>
</dbReference>
<dbReference type="PROSITE" id="PS00678">
    <property type="entry name" value="WD_REPEATS_1"/>
    <property type="match status" value="1"/>
</dbReference>
<dbReference type="AlphaFoldDB" id="A0A8H4YPT9"/>
<evidence type="ECO:0000256" key="2">
    <source>
        <dbReference type="ARBA" id="ARBA00022737"/>
    </source>
</evidence>
<dbReference type="Proteomes" id="UP000573603">
    <property type="component" value="Unassembled WGS sequence"/>
</dbReference>
<evidence type="ECO:0000259" key="6">
    <source>
        <dbReference type="Pfam" id="PF24883"/>
    </source>
</evidence>
<evidence type="ECO:0000256" key="4">
    <source>
        <dbReference type="SAM" id="MobiDB-lite"/>
    </source>
</evidence>
<dbReference type="Pfam" id="PF00400">
    <property type="entry name" value="WD40"/>
    <property type="match status" value="2"/>
</dbReference>
<dbReference type="InterPro" id="IPR015943">
    <property type="entry name" value="WD40/YVTN_repeat-like_dom_sf"/>
</dbReference>
<dbReference type="SUPFAM" id="SSF50978">
    <property type="entry name" value="WD40 repeat-like"/>
    <property type="match status" value="1"/>
</dbReference>
<dbReference type="InterPro" id="IPR031359">
    <property type="entry name" value="NACHT_N"/>
</dbReference>
<comment type="caution">
    <text evidence="7">The sequence shown here is derived from an EMBL/GenBank/DDBJ whole genome shotgun (WGS) entry which is preliminary data.</text>
</comment>
<keyword evidence="2" id="KW-0677">Repeat</keyword>
<dbReference type="InterPro" id="IPR036322">
    <property type="entry name" value="WD40_repeat_dom_sf"/>
</dbReference>
<dbReference type="Pfam" id="PF24883">
    <property type="entry name" value="NPHP3_N"/>
    <property type="match status" value="1"/>
</dbReference>
<dbReference type="InterPro" id="IPR056884">
    <property type="entry name" value="NPHP3-like_N"/>
</dbReference>
<organism evidence="7 8">
    <name type="scientific">Fusarium anthophilum</name>
    <dbReference type="NCBI Taxonomy" id="48485"/>
    <lineage>
        <taxon>Eukaryota</taxon>
        <taxon>Fungi</taxon>
        <taxon>Dikarya</taxon>
        <taxon>Ascomycota</taxon>
        <taxon>Pezizomycotina</taxon>
        <taxon>Sordariomycetes</taxon>
        <taxon>Hypocreomycetidae</taxon>
        <taxon>Hypocreales</taxon>
        <taxon>Nectriaceae</taxon>
        <taxon>Fusarium</taxon>
        <taxon>Fusarium fujikuroi species complex</taxon>
    </lineage>
</organism>
<feature type="region of interest" description="Disordered" evidence="4">
    <location>
        <begin position="883"/>
        <end position="904"/>
    </location>
</feature>
<dbReference type="PANTHER" id="PTHR10039:SF16">
    <property type="entry name" value="GPI INOSITOL-DEACYLASE"/>
    <property type="match status" value="1"/>
</dbReference>
<feature type="domain" description="Nephrocystin 3-like N-terminal" evidence="6">
    <location>
        <begin position="241"/>
        <end position="405"/>
    </location>
</feature>
<feature type="compositionally biased region" description="Basic residues" evidence="4">
    <location>
        <begin position="1"/>
        <end position="14"/>
    </location>
</feature>
<dbReference type="Gene3D" id="3.40.50.300">
    <property type="entry name" value="P-loop containing nucleotide triphosphate hydrolases"/>
    <property type="match status" value="1"/>
</dbReference>
<feature type="compositionally biased region" description="Polar residues" evidence="4">
    <location>
        <begin position="893"/>
        <end position="904"/>
    </location>
</feature>
<proteinExistence type="predicted"/>
<dbReference type="Gene3D" id="2.130.10.10">
    <property type="entry name" value="YVTN repeat-like/Quinoprotein amine dehydrogenase"/>
    <property type="match status" value="2"/>
</dbReference>
<evidence type="ECO:0000256" key="1">
    <source>
        <dbReference type="ARBA" id="ARBA00022574"/>
    </source>
</evidence>
<gene>
    <name evidence="7" type="ORF">FANTH_13105</name>
</gene>